<evidence type="ECO:0000313" key="9">
    <source>
        <dbReference type="Proteomes" id="UP001163846"/>
    </source>
</evidence>
<dbReference type="GO" id="GO:0000981">
    <property type="term" value="F:DNA-binding transcription factor activity, RNA polymerase II-specific"/>
    <property type="evidence" value="ECO:0007669"/>
    <property type="project" value="TreeGrafter"/>
</dbReference>
<feature type="region of interest" description="Disordered" evidence="6">
    <location>
        <begin position="1"/>
        <end position="52"/>
    </location>
</feature>
<accession>A0AA38PJ69</accession>
<gene>
    <name evidence="8" type="ORF">F5878DRAFT_604184</name>
</gene>
<evidence type="ECO:0000256" key="3">
    <source>
        <dbReference type="ARBA" id="ARBA00022771"/>
    </source>
</evidence>
<feature type="domain" description="C2H2-type" evidence="7">
    <location>
        <begin position="166"/>
        <end position="196"/>
    </location>
</feature>
<feature type="domain" description="C2H2-type" evidence="7">
    <location>
        <begin position="197"/>
        <end position="222"/>
    </location>
</feature>
<evidence type="ECO:0000259" key="7">
    <source>
        <dbReference type="PROSITE" id="PS50157"/>
    </source>
</evidence>
<feature type="compositionally biased region" description="Polar residues" evidence="6">
    <location>
        <begin position="40"/>
        <end position="52"/>
    </location>
</feature>
<keyword evidence="9" id="KW-1185">Reference proteome</keyword>
<keyword evidence="1" id="KW-0479">Metal-binding</keyword>
<dbReference type="InterPro" id="IPR050329">
    <property type="entry name" value="GLI_C2H2-zinc-finger"/>
</dbReference>
<dbReference type="InterPro" id="IPR013087">
    <property type="entry name" value="Znf_C2H2_type"/>
</dbReference>
<name>A0AA38PJ69_9AGAR</name>
<dbReference type="EMBL" id="MU805970">
    <property type="protein sequence ID" value="KAJ3843686.1"/>
    <property type="molecule type" value="Genomic_DNA"/>
</dbReference>
<dbReference type="GO" id="GO:0008270">
    <property type="term" value="F:zinc ion binding"/>
    <property type="evidence" value="ECO:0007669"/>
    <property type="project" value="UniProtKB-KW"/>
</dbReference>
<dbReference type="SMART" id="SM00355">
    <property type="entry name" value="ZnF_C2H2"/>
    <property type="match status" value="3"/>
</dbReference>
<keyword evidence="3 5" id="KW-0863">Zinc-finger</keyword>
<dbReference type="AlphaFoldDB" id="A0AA38PJ69"/>
<evidence type="ECO:0000256" key="1">
    <source>
        <dbReference type="ARBA" id="ARBA00022723"/>
    </source>
</evidence>
<dbReference type="PROSITE" id="PS00028">
    <property type="entry name" value="ZINC_FINGER_C2H2_1"/>
    <property type="match status" value="2"/>
</dbReference>
<dbReference type="InterPro" id="IPR036236">
    <property type="entry name" value="Znf_C2H2_sf"/>
</dbReference>
<dbReference type="PANTHER" id="PTHR19818">
    <property type="entry name" value="ZINC FINGER PROTEIN ZIC AND GLI"/>
    <property type="match status" value="1"/>
</dbReference>
<dbReference type="SUPFAM" id="SSF57667">
    <property type="entry name" value="beta-beta-alpha zinc fingers"/>
    <property type="match status" value="2"/>
</dbReference>
<dbReference type="Gene3D" id="3.30.160.60">
    <property type="entry name" value="Classic Zinc Finger"/>
    <property type="match status" value="2"/>
</dbReference>
<evidence type="ECO:0000256" key="2">
    <source>
        <dbReference type="ARBA" id="ARBA00022737"/>
    </source>
</evidence>
<dbReference type="GO" id="GO:0045944">
    <property type="term" value="P:positive regulation of transcription by RNA polymerase II"/>
    <property type="evidence" value="ECO:0007669"/>
    <property type="project" value="UniProtKB-ARBA"/>
</dbReference>
<keyword evidence="4" id="KW-0862">Zinc</keyword>
<dbReference type="PROSITE" id="PS50157">
    <property type="entry name" value="ZINC_FINGER_C2H2_2"/>
    <property type="match status" value="2"/>
</dbReference>
<keyword evidence="2" id="KW-0677">Repeat</keyword>
<reference evidence="8" key="1">
    <citation type="submission" date="2022-08" db="EMBL/GenBank/DDBJ databases">
        <authorList>
            <consortium name="DOE Joint Genome Institute"/>
            <person name="Min B."/>
            <person name="Riley R."/>
            <person name="Sierra-Patev S."/>
            <person name="Naranjo-Ortiz M."/>
            <person name="Looney B."/>
            <person name="Konkel Z."/>
            <person name="Slot J.C."/>
            <person name="Sakamoto Y."/>
            <person name="Steenwyk J.L."/>
            <person name="Rokas A."/>
            <person name="Carro J."/>
            <person name="Camarero S."/>
            <person name="Ferreira P."/>
            <person name="Molpeceres G."/>
            <person name="Ruiz-Duenas F.J."/>
            <person name="Serrano A."/>
            <person name="Henrissat B."/>
            <person name="Drula E."/>
            <person name="Hughes K.W."/>
            <person name="Mata J.L."/>
            <person name="Ishikawa N.K."/>
            <person name="Vargas-Isla R."/>
            <person name="Ushijima S."/>
            <person name="Smith C.A."/>
            <person name="Ahrendt S."/>
            <person name="Andreopoulos W."/>
            <person name="He G."/>
            <person name="Labutti K."/>
            <person name="Lipzen A."/>
            <person name="Ng V."/>
            <person name="Sandor L."/>
            <person name="Barry K."/>
            <person name="Martinez A.T."/>
            <person name="Xiao Y."/>
            <person name="Gibbons J.G."/>
            <person name="Terashima K."/>
            <person name="Hibbett D.S."/>
            <person name="Grigoriev I.V."/>
        </authorList>
    </citation>
    <scope>NUCLEOTIDE SEQUENCE</scope>
    <source>
        <strain evidence="8">TFB9207</strain>
    </source>
</reference>
<comment type="caution">
    <text evidence="8">The sequence shown here is derived from an EMBL/GenBank/DDBJ whole genome shotgun (WGS) entry which is preliminary data.</text>
</comment>
<evidence type="ECO:0000256" key="5">
    <source>
        <dbReference type="PROSITE-ProRule" id="PRU00042"/>
    </source>
</evidence>
<dbReference type="PANTHER" id="PTHR19818:SF139">
    <property type="entry name" value="PAIR-RULE PROTEIN ODD-PAIRED"/>
    <property type="match status" value="1"/>
</dbReference>
<dbReference type="GO" id="GO:0000978">
    <property type="term" value="F:RNA polymerase II cis-regulatory region sequence-specific DNA binding"/>
    <property type="evidence" value="ECO:0007669"/>
    <property type="project" value="TreeGrafter"/>
</dbReference>
<dbReference type="GO" id="GO:0005634">
    <property type="term" value="C:nucleus"/>
    <property type="evidence" value="ECO:0007669"/>
    <property type="project" value="UniProtKB-ARBA"/>
</dbReference>
<dbReference type="Proteomes" id="UP001163846">
    <property type="component" value="Unassembled WGS sequence"/>
</dbReference>
<evidence type="ECO:0000313" key="8">
    <source>
        <dbReference type="EMBL" id="KAJ3843686.1"/>
    </source>
</evidence>
<proteinExistence type="predicted"/>
<organism evidence="8 9">
    <name type="scientific">Lentinula raphanica</name>
    <dbReference type="NCBI Taxonomy" id="153919"/>
    <lineage>
        <taxon>Eukaryota</taxon>
        <taxon>Fungi</taxon>
        <taxon>Dikarya</taxon>
        <taxon>Basidiomycota</taxon>
        <taxon>Agaricomycotina</taxon>
        <taxon>Agaricomycetes</taxon>
        <taxon>Agaricomycetidae</taxon>
        <taxon>Agaricales</taxon>
        <taxon>Marasmiineae</taxon>
        <taxon>Omphalotaceae</taxon>
        <taxon>Lentinula</taxon>
    </lineage>
</organism>
<feature type="compositionally biased region" description="Polar residues" evidence="6">
    <location>
        <begin position="10"/>
        <end position="24"/>
    </location>
</feature>
<sequence length="246" mass="28135">MYEGYGTPRCTPSSLSFSDNTSRGVPNFRKRKELFDDSDASPSPTLSYRGSQFSPTAVAQQQIGCQHCLSRMVTSSFSETVHTFRRPRSSSVDYSDSQNHGKADSGWKWFVHASPDEDGKTIYSCQWAGCNSFKHLSNVKEKNYKTHKSTLIKRHIESTHMKLKCFLCDWPGCDKCFSQKSAMKVHRASEHTRDNPYKCNYKGCKRGFNDPARLHRHKKSVHNYIPRPRCHHSIGAQGSLPTSYRR</sequence>
<protein>
    <recommendedName>
        <fullName evidence="7">C2H2-type domain-containing protein</fullName>
    </recommendedName>
</protein>
<evidence type="ECO:0000256" key="4">
    <source>
        <dbReference type="ARBA" id="ARBA00022833"/>
    </source>
</evidence>
<evidence type="ECO:0000256" key="6">
    <source>
        <dbReference type="SAM" id="MobiDB-lite"/>
    </source>
</evidence>